<organism evidence="9 10">
    <name type="scientific">Paenibacillus apiarius</name>
    <dbReference type="NCBI Taxonomy" id="46240"/>
    <lineage>
        <taxon>Bacteria</taxon>
        <taxon>Bacillati</taxon>
        <taxon>Bacillota</taxon>
        <taxon>Bacilli</taxon>
        <taxon>Bacillales</taxon>
        <taxon>Paenibacillaceae</taxon>
        <taxon>Paenibacillus</taxon>
    </lineage>
</organism>
<evidence type="ECO:0000256" key="5">
    <source>
        <dbReference type="ARBA" id="ARBA00022989"/>
    </source>
</evidence>
<dbReference type="InterPro" id="IPR025966">
    <property type="entry name" value="OppC_N"/>
</dbReference>
<evidence type="ECO:0000256" key="2">
    <source>
        <dbReference type="ARBA" id="ARBA00022448"/>
    </source>
</evidence>
<feature type="transmembrane region" description="Helical" evidence="7">
    <location>
        <begin position="23"/>
        <end position="41"/>
    </location>
</feature>
<dbReference type="Pfam" id="PF00528">
    <property type="entry name" value="BPD_transp_1"/>
    <property type="match status" value="1"/>
</dbReference>
<comment type="similarity">
    <text evidence="7">Belongs to the binding-protein-dependent transport system permease family.</text>
</comment>
<comment type="subcellular location">
    <subcellularLocation>
        <location evidence="1 7">Cell membrane</location>
        <topology evidence="1 7">Multi-pass membrane protein</topology>
    </subcellularLocation>
</comment>
<name>A0ABT4E0M4_9BACL</name>
<evidence type="ECO:0000313" key="10">
    <source>
        <dbReference type="Proteomes" id="UP001207626"/>
    </source>
</evidence>
<protein>
    <submittedName>
        <fullName evidence="9">ABC transporter permease subunit</fullName>
    </submittedName>
</protein>
<dbReference type="Pfam" id="PF12911">
    <property type="entry name" value="OppC_N"/>
    <property type="match status" value="1"/>
</dbReference>
<keyword evidence="4 7" id="KW-0812">Transmembrane</keyword>
<keyword evidence="6 7" id="KW-0472">Membrane</keyword>
<evidence type="ECO:0000259" key="8">
    <source>
        <dbReference type="PROSITE" id="PS50928"/>
    </source>
</evidence>
<reference evidence="9 10" key="1">
    <citation type="submission" date="2022-05" db="EMBL/GenBank/DDBJ databases">
        <title>Genome Sequencing of Bee-Associated Microbes.</title>
        <authorList>
            <person name="Dunlap C."/>
        </authorList>
    </citation>
    <scope>NUCLEOTIDE SEQUENCE [LARGE SCALE GENOMIC DNA]</scope>
    <source>
        <strain evidence="9 10">NRRL NRS-1438</strain>
    </source>
</reference>
<feature type="domain" description="ABC transmembrane type-1" evidence="8">
    <location>
        <begin position="80"/>
        <end position="269"/>
    </location>
</feature>
<feature type="transmembrane region" description="Helical" evidence="7">
    <location>
        <begin position="84"/>
        <end position="109"/>
    </location>
</feature>
<comment type="caution">
    <text evidence="9">The sequence shown here is derived from an EMBL/GenBank/DDBJ whole genome shotgun (WGS) entry which is preliminary data.</text>
</comment>
<dbReference type="SUPFAM" id="SSF161098">
    <property type="entry name" value="MetI-like"/>
    <property type="match status" value="1"/>
</dbReference>
<dbReference type="PROSITE" id="PS50928">
    <property type="entry name" value="ABC_TM1"/>
    <property type="match status" value="1"/>
</dbReference>
<evidence type="ECO:0000256" key="3">
    <source>
        <dbReference type="ARBA" id="ARBA00022475"/>
    </source>
</evidence>
<accession>A0ABT4E0M4</accession>
<keyword evidence="3" id="KW-1003">Cell membrane</keyword>
<gene>
    <name evidence="9" type="ORF">M5X09_26400</name>
</gene>
<dbReference type="EMBL" id="JAMDLW010000059">
    <property type="protein sequence ID" value="MCY9523136.1"/>
    <property type="molecule type" value="Genomic_DNA"/>
</dbReference>
<dbReference type="InterPro" id="IPR050366">
    <property type="entry name" value="BP-dependent_transpt_permease"/>
</dbReference>
<evidence type="ECO:0000256" key="1">
    <source>
        <dbReference type="ARBA" id="ARBA00004651"/>
    </source>
</evidence>
<proteinExistence type="inferred from homology"/>
<dbReference type="PANTHER" id="PTHR43386:SF1">
    <property type="entry name" value="D,D-DIPEPTIDE TRANSPORT SYSTEM PERMEASE PROTEIN DDPC-RELATED"/>
    <property type="match status" value="1"/>
</dbReference>
<dbReference type="InterPro" id="IPR000515">
    <property type="entry name" value="MetI-like"/>
</dbReference>
<keyword evidence="5 7" id="KW-1133">Transmembrane helix</keyword>
<dbReference type="InterPro" id="IPR035906">
    <property type="entry name" value="MetI-like_sf"/>
</dbReference>
<feature type="transmembrane region" description="Helical" evidence="7">
    <location>
        <begin position="129"/>
        <end position="156"/>
    </location>
</feature>
<evidence type="ECO:0000256" key="6">
    <source>
        <dbReference type="ARBA" id="ARBA00023136"/>
    </source>
</evidence>
<evidence type="ECO:0000256" key="4">
    <source>
        <dbReference type="ARBA" id="ARBA00022692"/>
    </source>
</evidence>
<feature type="transmembrane region" description="Helical" evidence="7">
    <location>
        <begin position="250"/>
        <end position="269"/>
    </location>
</feature>
<evidence type="ECO:0000313" key="9">
    <source>
        <dbReference type="EMBL" id="MCY9523136.1"/>
    </source>
</evidence>
<dbReference type="Gene3D" id="1.10.3720.10">
    <property type="entry name" value="MetI-like"/>
    <property type="match status" value="1"/>
</dbReference>
<dbReference type="RefSeq" id="WP_268601761.1">
    <property type="nucleotide sequence ID" value="NZ_JAMDLV010000083.1"/>
</dbReference>
<dbReference type="CDD" id="cd06261">
    <property type="entry name" value="TM_PBP2"/>
    <property type="match status" value="1"/>
</dbReference>
<keyword evidence="2 7" id="KW-0813">Transport</keyword>
<dbReference type="Proteomes" id="UP001207626">
    <property type="component" value="Unassembled WGS sequence"/>
</dbReference>
<sequence length="280" mass="29779">MKGIRTLLGAIGNPLRNKMASSGFYILFIIIVAGILAPMIAPHDPLAVNLAAKLLPPSLEYPLGTDQMGRCVFSRIISGTMASLVLPLSAMALILLIGIPLGVIAGYYGGVLDRMIMVMVNTMLSFPNLLLAIVLTGFLGPGTLHILIAVVAVWWAKYTRIVRGMTLSLKEKPYVKASRGCGSPDIWLMFRHIVPGTVPTVLVFSALDVGRMILAISGLAFLGLGVTPPSPEWGAMLSDGRHYLQTAPRLLLSPGLAILLVMAACNLLGEGLRDALDVKG</sequence>
<keyword evidence="10" id="KW-1185">Reference proteome</keyword>
<evidence type="ECO:0000256" key="7">
    <source>
        <dbReference type="RuleBase" id="RU363032"/>
    </source>
</evidence>
<dbReference type="PANTHER" id="PTHR43386">
    <property type="entry name" value="OLIGOPEPTIDE TRANSPORT SYSTEM PERMEASE PROTEIN APPC"/>
    <property type="match status" value="1"/>
</dbReference>
<feature type="transmembrane region" description="Helical" evidence="7">
    <location>
        <begin position="212"/>
        <end position="230"/>
    </location>
</feature>